<keyword evidence="5" id="KW-0677">Repeat</keyword>
<dbReference type="GO" id="GO:0016020">
    <property type="term" value="C:membrane"/>
    <property type="evidence" value="ECO:0007669"/>
    <property type="project" value="UniProtKB-SubCell"/>
</dbReference>
<keyword evidence="2" id="KW-0433">Leucine-rich repeat</keyword>
<dbReference type="AlphaFoldDB" id="A0AAW1VWK1"/>
<keyword evidence="4 9" id="KW-0732">Signal</keyword>
<dbReference type="Pfam" id="PF13855">
    <property type="entry name" value="LRR_8"/>
    <property type="match status" value="1"/>
</dbReference>
<keyword evidence="3 8" id="KW-0812">Transmembrane</keyword>
<dbReference type="PANTHER" id="PTHR45631:SF202">
    <property type="entry name" value="SENESCENCE-INDUCED RECEPTOR-LIKE SERINE_THREONINE-PROTEIN KINASE"/>
    <property type="match status" value="1"/>
</dbReference>
<gene>
    <name evidence="11" type="ORF">M0R45_036287</name>
</gene>
<evidence type="ECO:0000256" key="9">
    <source>
        <dbReference type="SAM" id="SignalP"/>
    </source>
</evidence>
<dbReference type="EMBL" id="JBEDUW010000007">
    <property type="protein sequence ID" value="KAK9912421.1"/>
    <property type="molecule type" value="Genomic_DNA"/>
</dbReference>
<proteinExistence type="predicted"/>
<dbReference type="InterPro" id="IPR024788">
    <property type="entry name" value="Malectin-like_Carb-bd_dom"/>
</dbReference>
<reference evidence="11 12" key="1">
    <citation type="journal article" date="2023" name="G3 (Bethesda)">
        <title>A chromosome-length genome assembly and annotation of blackberry (Rubus argutus, cv. 'Hillquist').</title>
        <authorList>
            <person name="Bruna T."/>
            <person name="Aryal R."/>
            <person name="Dudchenko O."/>
            <person name="Sargent D.J."/>
            <person name="Mead D."/>
            <person name="Buti M."/>
            <person name="Cavallini A."/>
            <person name="Hytonen T."/>
            <person name="Andres J."/>
            <person name="Pham M."/>
            <person name="Weisz D."/>
            <person name="Mascagni F."/>
            <person name="Usai G."/>
            <person name="Natali L."/>
            <person name="Bassil N."/>
            <person name="Fernandez G.E."/>
            <person name="Lomsadze A."/>
            <person name="Armour M."/>
            <person name="Olukolu B."/>
            <person name="Poorten T."/>
            <person name="Britton C."/>
            <person name="Davik J."/>
            <person name="Ashrafi H."/>
            <person name="Aiden E.L."/>
            <person name="Borodovsky M."/>
            <person name="Worthington M."/>
        </authorList>
    </citation>
    <scope>NUCLEOTIDE SEQUENCE [LARGE SCALE GENOMIC DNA]</scope>
    <source>
        <strain evidence="11">PI 553951</strain>
    </source>
</reference>
<dbReference type="InterPro" id="IPR032675">
    <property type="entry name" value="LRR_dom_sf"/>
</dbReference>
<keyword evidence="12" id="KW-1185">Reference proteome</keyword>
<keyword evidence="6 8" id="KW-1133">Transmembrane helix</keyword>
<feature type="signal peptide" evidence="9">
    <location>
        <begin position="1"/>
        <end position="30"/>
    </location>
</feature>
<dbReference type="FunFam" id="3.80.10.10:FF:000129">
    <property type="entry name" value="Leucine-rich repeat receptor-like kinase"/>
    <property type="match status" value="1"/>
</dbReference>
<dbReference type="Pfam" id="PF12819">
    <property type="entry name" value="Malectin_like"/>
    <property type="match status" value="1"/>
</dbReference>
<dbReference type="Proteomes" id="UP001457282">
    <property type="component" value="Unassembled WGS sequence"/>
</dbReference>
<sequence length="550" mass="62602">MWRPTFNNSLLCAWKLLGGFALLFMLLVHAQQDDDQSGFISIDCGLADNSSYSDETTGINYISDARFVDTGERQWPEYYSGYRKIYQSLRSFPQGRRNCYRIKVTSGTKYLIRALFLYGNYDGENKLPEFQLHLGPNFWATVRLIPGTKLVTFQELIHYVPAVQNYIHVCLVNTGSGVPFISALELRPLPNSTYPELKNNSLALINRRDTGGNREYRYPLDKLDRLWSVDYNRTDWSQLNTFKDITDSDYSSQPPSIVMKSAATPKNRTGSLDLYWEKVSGSKTKFLYYLHFAEVEKLPPNQSRLQYISKDGELFHEPFALSYLETTTISWRWSLTQNTTFSISKTKNSTIPPILNALEVYLVKEFSVSETNQEDVDAITDIKSAYKIKRNRQGDPCVPRDYIWEGVSCSSYENERPRIISLNLSSSGLTGEILPSIFNLTMIQTMDLSNNNLTGSVPEHFSQLPKLKTLNLEKNNLRGSIPGGLIQRRKHGLSLSLCDNPYLSEQVSCKKKKHNINIIAVAGTIFGILILLSTVAAVLWGFKRKRQQAG</sequence>
<dbReference type="Gene3D" id="3.80.10.10">
    <property type="entry name" value="Ribonuclease Inhibitor"/>
    <property type="match status" value="1"/>
</dbReference>
<evidence type="ECO:0000256" key="2">
    <source>
        <dbReference type="ARBA" id="ARBA00022614"/>
    </source>
</evidence>
<protein>
    <recommendedName>
        <fullName evidence="10">Malectin-like domain-containing protein</fullName>
    </recommendedName>
</protein>
<evidence type="ECO:0000256" key="1">
    <source>
        <dbReference type="ARBA" id="ARBA00004167"/>
    </source>
</evidence>
<evidence type="ECO:0000256" key="6">
    <source>
        <dbReference type="ARBA" id="ARBA00022989"/>
    </source>
</evidence>
<comment type="subcellular location">
    <subcellularLocation>
        <location evidence="1">Membrane</location>
        <topology evidence="1">Single-pass membrane protein</topology>
    </subcellularLocation>
</comment>
<evidence type="ECO:0000256" key="7">
    <source>
        <dbReference type="ARBA" id="ARBA00023136"/>
    </source>
</evidence>
<organism evidence="11 12">
    <name type="scientific">Rubus argutus</name>
    <name type="common">Southern blackberry</name>
    <dbReference type="NCBI Taxonomy" id="59490"/>
    <lineage>
        <taxon>Eukaryota</taxon>
        <taxon>Viridiplantae</taxon>
        <taxon>Streptophyta</taxon>
        <taxon>Embryophyta</taxon>
        <taxon>Tracheophyta</taxon>
        <taxon>Spermatophyta</taxon>
        <taxon>Magnoliopsida</taxon>
        <taxon>eudicotyledons</taxon>
        <taxon>Gunneridae</taxon>
        <taxon>Pentapetalae</taxon>
        <taxon>rosids</taxon>
        <taxon>fabids</taxon>
        <taxon>Rosales</taxon>
        <taxon>Rosaceae</taxon>
        <taxon>Rosoideae</taxon>
        <taxon>Rosoideae incertae sedis</taxon>
        <taxon>Rubus</taxon>
    </lineage>
</organism>
<evidence type="ECO:0000313" key="12">
    <source>
        <dbReference type="Proteomes" id="UP001457282"/>
    </source>
</evidence>
<evidence type="ECO:0000256" key="3">
    <source>
        <dbReference type="ARBA" id="ARBA00022692"/>
    </source>
</evidence>
<evidence type="ECO:0000259" key="10">
    <source>
        <dbReference type="Pfam" id="PF12819"/>
    </source>
</evidence>
<evidence type="ECO:0000256" key="4">
    <source>
        <dbReference type="ARBA" id="ARBA00022729"/>
    </source>
</evidence>
<accession>A0AAW1VWK1</accession>
<dbReference type="PANTHER" id="PTHR45631">
    <property type="entry name" value="OS07G0107800 PROTEIN-RELATED"/>
    <property type="match status" value="1"/>
</dbReference>
<feature type="domain" description="Malectin-like" evidence="10">
    <location>
        <begin position="42"/>
        <end position="362"/>
    </location>
</feature>
<keyword evidence="7 8" id="KW-0472">Membrane</keyword>
<name>A0AAW1VWK1_RUBAR</name>
<feature type="chain" id="PRO_5043721689" description="Malectin-like domain-containing protein" evidence="9">
    <location>
        <begin position="31"/>
        <end position="550"/>
    </location>
</feature>
<evidence type="ECO:0000313" key="11">
    <source>
        <dbReference type="EMBL" id="KAK9912421.1"/>
    </source>
</evidence>
<dbReference type="SUPFAM" id="SSF52058">
    <property type="entry name" value="L domain-like"/>
    <property type="match status" value="1"/>
</dbReference>
<evidence type="ECO:0000256" key="8">
    <source>
        <dbReference type="SAM" id="Phobius"/>
    </source>
</evidence>
<dbReference type="InterPro" id="IPR001611">
    <property type="entry name" value="Leu-rich_rpt"/>
</dbReference>
<evidence type="ECO:0000256" key="5">
    <source>
        <dbReference type="ARBA" id="ARBA00022737"/>
    </source>
</evidence>
<feature type="transmembrane region" description="Helical" evidence="8">
    <location>
        <begin position="518"/>
        <end position="542"/>
    </location>
</feature>
<comment type="caution">
    <text evidence="11">The sequence shown here is derived from an EMBL/GenBank/DDBJ whole genome shotgun (WGS) entry which is preliminary data.</text>
</comment>